<reference evidence="1" key="2">
    <citation type="journal article" date="2015" name="Fish Shellfish Immunol.">
        <title>Early steps in the European eel (Anguilla anguilla)-Vibrio vulnificus interaction in the gills: Role of the RtxA13 toxin.</title>
        <authorList>
            <person name="Callol A."/>
            <person name="Pajuelo D."/>
            <person name="Ebbesson L."/>
            <person name="Teles M."/>
            <person name="MacKenzie S."/>
            <person name="Amaro C."/>
        </authorList>
    </citation>
    <scope>NUCLEOTIDE SEQUENCE</scope>
</reference>
<sequence length="45" mass="5322">MLFRYSRKKKRPHPETSWTLFRITKTGRQASTVQKCTQKHITSAS</sequence>
<protein>
    <submittedName>
        <fullName evidence="1">Uncharacterized protein</fullName>
    </submittedName>
</protein>
<dbReference type="EMBL" id="GBXM01091800">
    <property type="protein sequence ID" value="JAH16777.1"/>
    <property type="molecule type" value="Transcribed_RNA"/>
</dbReference>
<name>A0A0E9QJW7_ANGAN</name>
<proteinExistence type="predicted"/>
<reference evidence="1" key="1">
    <citation type="submission" date="2014-11" db="EMBL/GenBank/DDBJ databases">
        <authorList>
            <person name="Amaro Gonzalez C."/>
        </authorList>
    </citation>
    <scope>NUCLEOTIDE SEQUENCE</scope>
</reference>
<evidence type="ECO:0000313" key="1">
    <source>
        <dbReference type="EMBL" id="JAH16777.1"/>
    </source>
</evidence>
<dbReference type="AlphaFoldDB" id="A0A0E9QJW7"/>
<accession>A0A0E9QJW7</accession>
<organism evidence="1">
    <name type="scientific">Anguilla anguilla</name>
    <name type="common">European freshwater eel</name>
    <name type="synonym">Muraena anguilla</name>
    <dbReference type="NCBI Taxonomy" id="7936"/>
    <lineage>
        <taxon>Eukaryota</taxon>
        <taxon>Metazoa</taxon>
        <taxon>Chordata</taxon>
        <taxon>Craniata</taxon>
        <taxon>Vertebrata</taxon>
        <taxon>Euteleostomi</taxon>
        <taxon>Actinopterygii</taxon>
        <taxon>Neopterygii</taxon>
        <taxon>Teleostei</taxon>
        <taxon>Anguilliformes</taxon>
        <taxon>Anguillidae</taxon>
        <taxon>Anguilla</taxon>
    </lineage>
</organism>